<organism evidence="1 2">
    <name type="scientific">Oesophagostomum dentatum</name>
    <name type="common">Nodular worm</name>
    <dbReference type="NCBI Taxonomy" id="61180"/>
    <lineage>
        <taxon>Eukaryota</taxon>
        <taxon>Metazoa</taxon>
        <taxon>Ecdysozoa</taxon>
        <taxon>Nematoda</taxon>
        <taxon>Chromadorea</taxon>
        <taxon>Rhabditida</taxon>
        <taxon>Rhabditina</taxon>
        <taxon>Rhabditomorpha</taxon>
        <taxon>Strongyloidea</taxon>
        <taxon>Strongylidae</taxon>
        <taxon>Oesophagostomum</taxon>
    </lineage>
</organism>
<evidence type="ECO:0008006" key="3">
    <source>
        <dbReference type="Google" id="ProtNLM"/>
    </source>
</evidence>
<evidence type="ECO:0000313" key="1">
    <source>
        <dbReference type="EMBL" id="KHJ97883.1"/>
    </source>
</evidence>
<dbReference type="InterPro" id="IPR000884">
    <property type="entry name" value="TSP1_rpt"/>
</dbReference>
<dbReference type="SUPFAM" id="SSF82895">
    <property type="entry name" value="TSP-1 type 1 repeat"/>
    <property type="match status" value="1"/>
</dbReference>
<protein>
    <recommendedName>
        <fullName evidence="3">Thrombospondin type 1 domain protein</fullName>
    </recommendedName>
</protein>
<keyword evidence="2" id="KW-1185">Reference proteome</keyword>
<dbReference type="PROSITE" id="PS50092">
    <property type="entry name" value="TSP1"/>
    <property type="match status" value="1"/>
</dbReference>
<dbReference type="Gene3D" id="2.20.100.10">
    <property type="entry name" value="Thrombospondin type-1 (TSP1) repeat"/>
    <property type="match status" value="1"/>
</dbReference>
<evidence type="ECO:0000313" key="2">
    <source>
        <dbReference type="Proteomes" id="UP000053660"/>
    </source>
</evidence>
<dbReference type="OrthoDB" id="5814848at2759"/>
<dbReference type="InterPro" id="IPR036383">
    <property type="entry name" value="TSP1_rpt_sf"/>
</dbReference>
<gene>
    <name evidence="1" type="ORF">OESDEN_02134</name>
</gene>
<proteinExistence type="predicted"/>
<dbReference type="Pfam" id="PF00090">
    <property type="entry name" value="TSP_1"/>
    <property type="match status" value="1"/>
</dbReference>
<accession>A0A0B1TJZ2</accession>
<reference evidence="1 2" key="1">
    <citation type="submission" date="2014-03" db="EMBL/GenBank/DDBJ databases">
        <title>Draft genome of the hookworm Oesophagostomum dentatum.</title>
        <authorList>
            <person name="Mitreva M."/>
        </authorList>
    </citation>
    <scope>NUCLEOTIDE SEQUENCE [LARGE SCALE GENOMIC DNA]</scope>
    <source>
        <strain evidence="1 2">OD-Hann</strain>
    </source>
</reference>
<dbReference type="Proteomes" id="UP000053660">
    <property type="component" value="Unassembled WGS sequence"/>
</dbReference>
<sequence>MEFIKKKHLRSIYKSTRSCANSGKRSHARIPPEAEHHFENLSNTRRSLIVDNTMLEIILFTISISAVSSSDCELSQWTEWSPCYGTCYFGQIVRNRDVIRPSLPDRPGAPTKRCAHLYETSFCTPASCKVLHEVTGNM</sequence>
<dbReference type="AlphaFoldDB" id="A0A0B1TJZ2"/>
<dbReference type="EMBL" id="KN549385">
    <property type="protein sequence ID" value="KHJ97883.1"/>
    <property type="molecule type" value="Genomic_DNA"/>
</dbReference>
<name>A0A0B1TJZ2_OESDE</name>